<evidence type="ECO:0000256" key="3">
    <source>
        <dbReference type="ARBA" id="ARBA00023014"/>
    </source>
</evidence>
<dbReference type="GO" id="GO:0043436">
    <property type="term" value="P:oxoacid metabolic process"/>
    <property type="evidence" value="ECO:0007669"/>
    <property type="project" value="UniProtKB-ARBA"/>
</dbReference>
<dbReference type="GO" id="GO:0046872">
    <property type="term" value="F:metal ion binding"/>
    <property type="evidence" value="ECO:0007669"/>
    <property type="project" value="UniProtKB-KW"/>
</dbReference>
<dbReference type="GO" id="GO:0016829">
    <property type="term" value="F:lyase activity"/>
    <property type="evidence" value="ECO:0007669"/>
    <property type="project" value="UniProtKB-KW"/>
</dbReference>
<dbReference type="PANTHER" id="PTHR43822:SF16">
    <property type="entry name" value="3-ISOPROPYLMALATE DEHYDRATASE LARGE SUBUNIT 2"/>
    <property type="match status" value="1"/>
</dbReference>
<keyword evidence="2" id="KW-0408">Iron</keyword>
<dbReference type="EMBL" id="JACHHK010000005">
    <property type="protein sequence ID" value="MBB5183452.1"/>
    <property type="molecule type" value="Genomic_DNA"/>
</dbReference>
<dbReference type="InterPro" id="IPR001030">
    <property type="entry name" value="Acoase/IPM_deHydtase_lsu_aba"/>
</dbReference>
<dbReference type="SUPFAM" id="SSF53732">
    <property type="entry name" value="Aconitase iron-sulfur domain"/>
    <property type="match status" value="1"/>
</dbReference>
<organism evidence="6 7">
    <name type="scientific">Catenisphaera adipataccumulans</name>
    <dbReference type="NCBI Taxonomy" id="700500"/>
    <lineage>
        <taxon>Bacteria</taxon>
        <taxon>Bacillati</taxon>
        <taxon>Bacillota</taxon>
        <taxon>Erysipelotrichia</taxon>
        <taxon>Erysipelotrichales</taxon>
        <taxon>Erysipelotrichaceae</taxon>
        <taxon>Catenisphaera</taxon>
    </lineage>
</organism>
<sequence length="350" mass="38714">MRENVGGSLFRSHTGKPVRVGSFTMIQPSLCIFCGRDFSQIEPFLKAMNCKYLFDADRVLVYDDPWEAANLDALRPYHISHIYQGPLDPHLQIKPGMVAVMCDAHAPMYDVPGAFVMPVTPREMAYVLTAGELWIRLPQTIGVELPEPLPKQIGPWDAAEAIASHLTENQSVEIFGDGADALNADQRRELAYRLSEYKIHSCFFTDGHSRGRMTAVDAIEPVLYKNGVRTEFEKEMNTPIDRVQIGSIGLADEEDFRTAAEAFAGRSVHPQVKCFITPVSRAVYRQALQNGDVQKLVKAGVLILPPTERKLPTGTETVLSTSWSETGYTASVYTAVESAAAGVLKEAEHD</sequence>
<evidence type="ECO:0000256" key="2">
    <source>
        <dbReference type="ARBA" id="ARBA00023004"/>
    </source>
</evidence>
<keyword evidence="7" id="KW-1185">Reference proteome</keyword>
<evidence type="ECO:0000256" key="4">
    <source>
        <dbReference type="ARBA" id="ARBA00023239"/>
    </source>
</evidence>
<keyword evidence="4" id="KW-0456">Lyase</keyword>
<dbReference type="Proteomes" id="UP000539953">
    <property type="component" value="Unassembled WGS sequence"/>
</dbReference>
<dbReference type="RefSeq" id="WP_183328743.1">
    <property type="nucleotide sequence ID" value="NZ_JACHHK010000005.1"/>
</dbReference>
<protein>
    <recommendedName>
        <fullName evidence="5">Aconitase/3-isopropylmalate dehydratase large subunit alpha/beta/alpha domain-containing protein</fullName>
    </recommendedName>
</protein>
<dbReference type="Pfam" id="PF00330">
    <property type="entry name" value="Aconitase"/>
    <property type="match status" value="2"/>
</dbReference>
<evidence type="ECO:0000313" key="6">
    <source>
        <dbReference type="EMBL" id="MBB5183452.1"/>
    </source>
</evidence>
<dbReference type="InterPro" id="IPR036008">
    <property type="entry name" value="Aconitase_4Fe-4S_dom"/>
</dbReference>
<dbReference type="Gene3D" id="3.30.499.10">
    <property type="entry name" value="Aconitase, domain 3"/>
    <property type="match status" value="2"/>
</dbReference>
<comment type="caution">
    <text evidence="6">The sequence shown here is derived from an EMBL/GenBank/DDBJ whole genome shotgun (WGS) entry which is preliminary data.</text>
</comment>
<dbReference type="InterPro" id="IPR050067">
    <property type="entry name" value="IPM_dehydratase_rel_enz"/>
</dbReference>
<accession>A0A7W8CZY9</accession>
<keyword evidence="3" id="KW-0411">Iron-sulfur</keyword>
<keyword evidence="1" id="KW-0479">Metal-binding</keyword>
<gene>
    <name evidence="6" type="ORF">HNQ47_001474</name>
</gene>
<evidence type="ECO:0000313" key="7">
    <source>
        <dbReference type="Proteomes" id="UP000539953"/>
    </source>
</evidence>
<dbReference type="InterPro" id="IPR015931">
    <property type="entry name" value="Acnase/IPM_dHydase_lsu_aba_1/3"/>
</dbReference>
<reference evidence="6 7" key="1">
    <citation type="submission" date="2020-08" db="EMBL/GenBank/DDBJ databases">
        <title>Genomic Encyclopedia of Type Strains, Phase IV (KMG-IV): sequencing the most valuable type-strain genomes for metagenomic binning, comparative biology and taxonomic classification.</title>
        <authorList>
            <person name="Goeker M."/>
        </authorList>
    </citation>
    <scope>NUCLEOTIDE SEQUENCE [LARGE SCALE GENOMIC DNA]</scope>
    <source>
        <strain evidence="6 7">DSM 25799</strain>
    </source>
</reference>
<feature type="domain" description="Aconitase/3-isopropylmalate dehydratase large subunit alpha/beta/alpha" evidence="5">
    <location>
        <begin position="93"/>
        <end position="192"/>
    </location>
</feature>
<feature type="domain" description="Aconitase/3-isopropylmalate dehydratase large subunit alpha/beta/alpha" evidence="5">
    <location>
        <begin position="234"/>
        <end position="303"/>
    </location>
</feature>
<proteinExistence type="predicted"/>
<dbReference type="AlphaFoldDB" id="A0A7W8CZY9"/>
<evidence type="ECO:0000256" key="1">
    <source>
        <dbReference type="ARBA" id="ARBA00022723"/>
    </source>
</evidence>
<name>A0A7W8CZY9_9FIRM</name>
<evidence type="ECO:0000259" key="5">
    <source>
        <dbReference type="Pfam" id="PF00330"/>
    </source>
</evidence>
<dbReference type="GO" id="GO:0051536">
    <property type="term" value="F:iron-sulfur cluster binding"/>
    <property type="evidence" value="ECO:0007669"/>
    <property type="project" value="UniProtKB-KW"/>
</dbReference>
<dbReference type="PANTHER" id="PTHR43822">
    <property type="entry name" value="HOMOACONITASE, MITOCHONDRIAL-RELATED"/>
    <property type="match status" value="1"/>
</dbReference>